<evidence type="ECO:0000313" key="6">
    <source>
        <dbReference type="EMBL" id="SDQ39206.1"/>
    </source>
</evidence>
<dbReference type="GO" id="GO:0003700">
    <property type="term" value="F:DNA-binding transcription factor activity"/>
    <property type="evidence" value="ECO:0007669"/>
    <property type="project" value="TreeGrafter"/>
</dbReference>
<dbReference type="AlphaFoldDB" id="A0A1H1AJ28"/>
<dbReference type="SUPFAM" id="SSF46689">
    <property type="entry name" value="Homeodomain-like"/>
    <property type="match status" value="1"/>
</dbReference>
<evidence type="ECO:0000256" key="4">
    <source>
        <dbReference type="PROSITE-ProRule" id="PRU00335"/>
    </source>
</evidence>
<accession>A0A1H1AJ28</accession>
<dbReference type="STRING" id="35622.SAMN04489764_0500"/>
<feature type="DNA-binding region" description="H-T-H motif" evidence="4">
    <location>
        <begin position="23"/>
        <end position="42"/>
    </location>
</feature>
<dbReference type="GO" id="GO:0000976">
    <property type="term" value="F:transcription cis-regulatory region binding"/>
    <property type="evidence" value="ECO:0007669"/>
    <property type="project" value="TreeGrafter"/>
</dbReference>
<dbReference type="SUPFAM" id="SSF48498">
    <property type="entry name" value="Tetracyclin repressor-like, C-terminal domain"/>
    <property type="match status" value="1"/>
</dbReference>
<keyword evidence="2 4" id="KW-0238">DNA-binding</keyword>
<sequence length="168" mass="18646">MRRDELLDAAESLLAEQGTQALTLTAVAERAGVSKGGLLYHFNSKEALIRSLVERLIADFDESIAAQEGDTYTERYLAATLAAIRGDRLRRWAVVTGATGDPTLLAPLREAMTRWQREELDQEADPMAARIVRLACEGLWEVATHAPGVYTDEQLRELERHLLDLLSG</sequence>
<name>A0A1H1AJ28_9ACTN</name>
<keyword evidence="7" id="KW-1185">Reference proteome</keyword>
<dbReference type="PANTHER" id="PTHR30055">
    <property type="entry name" value="HTH-TYPE TRANSCRIPTIONAL REGULATOR RUTR"/>
    <property type="match status" value="1"/>
</dbReference>
<keyword evidence="3" id="KW-0804">Transcription</keyword>
<evidence type="ECO:0000256" key="3">
    <source>
        <dbReference type="ARBA" id="ARBA00023163"/>
    </source>
</evidence>
<evidence type="ECO:0000259" key="5">
    <source>
        <dbReference type="PROSITE" id="PS50977"/>
    </source>
</evidence>
<dbReference type="EMBL" id="FNKK01000002">
    <property type="protein sequence ID" value="SDQ39206.1"/>
    <property type="molecule type" value="Genomic_DNA"/>
</dbReference>
<dbReference type="InterPro" id="IPR001647">
    <property type="entry name" value="HTH_TetR"/>
</dbReference>
<evidence type="ECO:0000256" key="2">
    <source>
        <dbReference type="ARBA" id="ARBA00023125"/>
    </source>
</evidence>
<dbReference type="InterPro" id="IPR050109">
    <property type="entry name" value="HTH-type_TetR-like_transc_reg"/>
</dbReference>
<dbReference type="Proteomes" id="UP000217103">
    <property type="component" value="Unassembled WGS sequence"/>
</dbReference>
<dbReference type="Pfam" id="PF00440">
    <property type="entry name" value="TetR_N"/>
    <property type="match status" value="1"/>
</dbReference>
<dbReference type="PANTHER" id="PTHR30055:SF234">
    <property type="entry name" value="HTH-TYPE TRANSCRIPTIONAL REGULATOR BETI"/>
    <property type="match status" value="1"/>
</dbReference>
<gene>
    <name evidence="6" type="ORF">SAMN04489764_0500</name>
</gene>
<dbReference type="OrthoDB" id="9806334at2"/>
<dbReference type="InterPro" id="IPR036271">
    <property type="entry name" value="Tet_transcr_reg_TetR-rel_C_sf"/>
</dbReference>
<reference evidence="6 7" key="1">
    <citation type="submission" date="2016-10" db="EMBL/GenBank/DDBJ databases">
        <authorList>
            <person name="de Groot N.N."/>
        </authorList>
    </citation>
    <scope>NUCLEOTIDE SEQUENCE [LARGE SCALE GENOMIC DNA]</scope>
    <source>
        <strain evidence="6 7">DSM 43794</strain>
    </source>
</reference>
<dbReference type="InterPro" id="IPR009057">
    <property type="entry name" value="Homeodomain-like_sf"/>
</dbReference>
<dbReference type="InterPro" id="IPR041479">
    <property type="entry name" value="TetR_CgmR_C"/>
</dbReference>
<dbReference type="RefSeq" id="WP_093257423.1">
    <property type="nucleotide sequence ID" value="NZ_FNKK01000002.1"/>
</dbReference>
<organism evidence="6 7">
    <name type="scientific">Thermostaphylospora chromogena</name>
    <dbReference type="NCBI Taxonomy" id="35622"/>
    <lineage>
        <taxon>Bacteria</taxon>
        <taxon>Bacillati</taxon>
        <taxon>Actinomycetota</taxon>
        <taxon>Actinomycetes</taxon>
        <taxon>Streptosporangiales</taxon>
        <taxon>Thermomonosporaceae</taxon>
        <taxon>Thermostaphylospora</taxon>
    </lineage>
</organism>
<evidence type="ECO:0000313" key="7">
    <source>
        <dbReference type="Proteomes" id="UP000217103"/>
    </source>
</evidence>
<keyword evidence="1" id="KW-0805">Transcription regulation</keyword>
<dbReference type="PRINTS" id="PR00455">
    <property type="entry name" value="HTHTETR"/>
</dbReference>
<dbReference type="Pfam" id="PF17937">
    <property type="entry name" value="TetR_C_28"/>
    <property type="match status" value="1"/>
</dbReference>
<dbReference type="PROSITE" id="PS50977">
    <property type="entry name" value="HTH_TETR_2"/>
    <property type="match status" value="1"/>
</dbReference>
<protein>
    <submittedName>
        <fullName evidence="6">DNA-binding transcriptional regulator YbjK</fullName>
    </submittedName>
</protein>
<proteinExistence type="predicted"/>
<dbReference type="Gene3D" id="1.10.357.10">
    <property type="entry name" value="Tetracycline Repressor, domain 2"/>
    <property type="match status" value="1"/>
</dbReference>
<feature type="domain" description="HTH tetR-type" evidence="5">
    <location>
        <begin position="1"/>
        <end position="60"/>
    </location>
</feature>
<evidence type="ECO:0000256" key="1">
    <source>
        <dbReference type="ARBA" id="ARBA00023015"/>
    </source>
</evidence>